<dbReference type="GO" id="GO:0005524">
    <property type="term" value="F:ATP binding"/>
    <property type="evidence" value="ECO:0007669"/>
    <property type="project" value="UniProtKB-KW"/>
</dbReference>
<keyword evidence="9" id="KW-1185">Reference proteome</keyword>
<dbReference type="EMBL" id="FNQP01000025">
    <property type="protein sequence ID" value="SEB01886.1"/>
    <property type="molecule type" value="Genomic_DNA"/>
</dbReference>
<dbReference type="Pfam" id="PF13614">
    <property type="entry name" value="AAA_31"/>
    <property type="match status" value="1"/>
</dbReference>
<feature type="transmembrane region" description="Helical" evidence="6">
    <location>
        <begin position="51"/>
        <end position="70"/>
    </location>
</feature>
<dbReference type="Gene3D" id="3.40.50.300">
    <property type="entry name" value="P-loop containing nucleotide triphosphate hydrolases"/>
    <property type="match status" value="1"/>
</dbReference>
<evidence type="ECO:0000256" key="3">
    <source>
        <dbReference type="ARBA" id="ARBA00022777"/>
    </source>
</evidence>
<keyword evidence="1" id="KW-0808">Transferase</keyword>
<keyword evidence="3" id="KW-0418">Kinase</keyword>
<dbReference type="NCBIfam" id="TIGR01007">
    <property type="entry name" value="eps_fam"/>
    <property type="match status" value="1"/>
</dbReference>
<organism evidence="8 9">
    <name type="scientific">Thiothrix caldifontis</name>
    <dbReference type="NCBI Taxonomy" id="525918"/>
    <lineage>
        <taxon>Bacteria</taxon>
        <taxon>Pseudomonadati</taxon>
        <taxon>Pseudomonadota</taxon>
        <taxon>Gammaproteobacteria</taxon>
        <taxon>Thiotrichales</taxon>
        <taxon>Thiotrichaceae</taxon>
        <taxon>Thiothrix</taxon>
    </lineage>
</organism>
<proteinExistence type="predicted"/>
<dbReference type="PANTHER" id="PTHR32309">
    <property type="entry name" value="TYROSINE-PROTEIN KINASE"/>
    <property type="match status" value="1"/>
</dbReference>
<evidence type="ECO:0000256" key="1">
    <source>
        <dbReference type="ARBA" id="ARBA00022679"/>
    </source>
</evidence>
<dbReference type="GO" id="GO:0004713">
    <property type="term" value="F:protein tyrosine kinase activity"/>
    <property type="evidence" value="ECO:0007669"/>
    <property type="project" value="UniProtKB-KW"/>
</dbReference>
<feature type="transmembrane region" description="Helical" evidence="6">
    <location>
        <begin position="76"/>
        <end position="94"/>
    </location>
</feature>
<protein>
    <submittedName>
        <fullName evidence="8">Capsular exopolysaccharide family</fullName>
    </submittedName>
</protein>
<dbReference type="InterPro" id="IPR025669">
    <property type="entry name" value="AAA_dom"/>
</dbReference>
<dbReference type="AlphaFoldDB" id="A0A1H4FX17"/>
<keyword evidence="6" id="KW-0812">Transmembrane</keyword>
<dbReference type="SUPFAM" id="SSF52540">
    <property type="entry name" value="P-loop containing nucleoside triphosphate hydrolases"/>
    <property type="match status" value="1"/>
</dbReference>
<keyword evidence="4" id="KW-0067">ATP-binding</keyword>
<dbReference type="InterPro" id="IPR005702">
    <property type="entry name" value="Wzc-like_C"/>
</dbReference>
<evidence type="ECO:0000256" key="5">
    <source>
        <dbReference type="ARBA" id="ARBA00023137"/>
    </source>
</evidence>
<dbReference type="PANTHER" id="PTHR32309:SF31">
    <property type="entry name" value="CAPSULAR EXOPOLYSACCHARIDE FAMILY"/>
    <property type="match status" value="1"/>
</dbReference>
<dbReference type="InterPro" id="IPR027417">
    <property type="entry name" value="P-loop_NTPase"/>
</dbReference>
<name>A0A1H4FX17_9GAMM</name>
<dbReference type="CDD" id="cd05387">
    <property type="entry name" value="BY-kinase"/>
    <property type="match status" value="1"/>
</dbReference>
<evidence type="ECO:0000256" key="6">
    <source>
        <dbReference type="SAM" id="Phobius"/>
    </source>
</evidence>
<keyword evidence="6" id="KW-0472">Membrane</keyword>
<dbReference type="RefSeq" id="WP_093070163.1">
    <property type="nucleotide sequence ID" value="NZ_FNQP01000025.1"/>
</dbReference>
<dbReference type="OrthoDB" id="9775724at2"/>
<dbReference type="STRING" id="525918.SAMN05660964_03165"/>
<gene>
    <name evidence="8" type="ORF">SAMN05660964_03165</name>
</gene>
<evidence type="ECO:0000313" key="9">
    <source>
        <dbReference type="Proteomes" id="UP000199397"/>
    </source>
</evidence>
<feature type="domain" description="AAA" evidence="7">
    <location>
        <begin position="163"/>
        <end position="298"/>
    </location>
</feature>
<evidence type="ECO:0000259" key="7">
    <source>
        <dbReference type="Pfam" id="PF13614"/>
    </source>
</evidence>
<dbReference type="Proteomes" id="UP000199397">
    <property type="component" value="Unassembled WGS sequence"/>
</dbReference>
<evidence type="ECO:0000256" key="2">
    <source>
        <dbReference type="ARBA" id="ARBA00022741"/>
    </source>
</evidence>
<dbReference type="InterPro" id="IPR050445">
    <property type="entry name" value="Bact_polysacc_biosynth/exp"/>
</dbReference>
<reference evidence="8 9" key="1">
    <citation type="submission" date="2016-10" db="EMBL/GenBank/DDBJ databases">
        <authorList>
            <person name="de Groot N.N."/>
        </authorList>
    </citation>
    <scope>NUCLEOTIDE SEQUENCE [LARGE SCALE GENOMIC DNA]</scope>
    <source>
        <strain evidence="8 9">DSM 21228</strain>
    </source>
</reference>
<keyword evidence="6" id="KW-1133">Transmembrane helix</keyword>
<sequence>MNTPNVLPKRQTTFSAEGGFVQVPTFHTGGTSLGDELHKLRIIAKRREKTLLSVYLGVFLFALFISEALQPNLVRNFILSFILGLCAGIIAAFIREGTDAVIKTSETLSRVLPLPLLGIAPAIRKKAGSYAFQSANHPDSHVAAAFRSLRNNFLVITHQKRPKIINITSTDASEGKSSTSINLATTFAQSGANVLLIDADLRRPTLHKHFGVDNIKGLGNYLAGLAELEGLIRPTFIPELHIISSGPITPHSVELLSSERMTQLINYAEQNNSRFDVIIIDSPPVMGMADALLISNRVHATLLVVACNQTRRRPLHAAFERLKQARTNMVGVILTKAR</sequence>
<keyword evidence="2" id="KW-0547">Nucleotide-binding</keyword>
<keyword evidence="5" id="KW-0829">Tyrosine-protein kinase</keyword>
<evidence type="ECO:0000256" key="4">
    <source>
        <dbReference type="ARBA" id="ARBA00022840"/>
    </source>
</evidence>
<evidence type="ECO:0000313" key="8">
    <source>
        <dbReference type="EMBL" id="SEB01886.1"/>
    </source>
</evidence>
<accession>A0A1H4FX17</accession>